<feature type="transmembrane region" description="Helical" evidence="1">
    <location>
        <begin position="28"/>
        <end position="49"/>
    </location>
</feature>
<dbReference type="Gene3D" id="3.90.1300.10">
    <property type="entry name" value="Amidase signature (AS) domain"/>
    <property type="match status" value="1"/>
</dbReference>
<keyword evidence="1" id="KW-1133">Transmembrane helix</keyword>
<keyword evidence="3" id="KW-1185">Reference proteome</keyword>
<comment type="caution">
    <text evidence="2">The sequence shown here is derived from an EMBL/GenBank/DDBJ whole genome shotgun (WGS) entry which is preliminary data.</text>
</comment>
<reference evidence="2 3" key="1">
    <citation type="submission" date="2024-04" db="EMBL/GenBank/DDBJ databases">
        <authorList>
            <consortium name="Genoscope - CEA"/>
            <person name="William W."/>
        </authorList>
    </citation>
    <scope>NUCLEOTIDE SEQUENCE [LARGE SCALE GENOMIC DNA]</scope>
</reference>
<accession>A0AAV2H7B7</accession>
<dbReference type="SUPFAM" id="SSF75304">
    <property type="entry name" value="Amidase signature (AS) enzymes"/>
    <property type="match status" value="1"/>
</dbReference>
<protein>
    <submittedName>
        <fullName evidence="2">Uncharacterized protein</fullName>
    </submittedName>
</protein>
<feature type="non-terminal residue" evidence="2">
    <location>
        <position position="157"/>
    </location>
</feature>
<dbReference type="Proteomes" id="UP001497497">
    <property type="component" value="Unassembled WGS sequence"/>
</dbReference>
<dbReference type="EMBL" id="CAXITT010000027">
    <property type="protein sequence ID" value="CAL1528116.1"/>
    <property type="molecule type" value="Genomic_DNA"/>
</dbReference>
<evidence type="ECO:0000313" key="2">
    <source>
        <dbReference type="EMBL" id="CAL1528116.1"/>
    </source>
</evidence>
<sequence length="157" mass="18220">MPFQAFEIYFSYIHKYLQMLPEKIKWKAFAAVIGLYLCQLGIQGLNYRINVIHINRKIKKREQKLNKLIHMLKSLKPPIDDTIPFLSYDDLSTKLQSGTLSPIAVLFAYQKQAVKVNTSLNGISDLIENDVQEQRKGHFILKNHRTQSITAYQQLKA</sequence>
<dbReference type="AlphaFoldDB" id="A0AAV2H7B7"/>
<organism evidence="2 3">
    <name type="scientific">Lymnaea stagnalis</name>
    <name type="common">Great pond snail</name>
    <name type="synonym">Helix stagnalis</name>
    <dbReference type="NCBI Taxonomy" id="6523"/>
    <lineage>
        <taxon>Eukaryota</taxon>
        <taxon>Metazoa</taxon>
        <taxon>Spiralia</taxon>
        <taxon>Lophotrochozoa</taxon>
        <taxon>Mollusca</taxon>
        <taxon>Gastropoda</taxon>
        <taxon>Heterobranchia</taxon>
        <taxon>Euthyneura</taxon>
        <taxon>Panpulmonata</taxon>
        <taxon>Hygrophila</taxon>
        <taxon>Lymnaeoidea</taxon>
        <taxon>Lymnaeidae</taxon>
        <taxon>Lymnaea</taxon>
    </lineage>
</organism>
<keyword evidence="1" id="KW-0472">Membrane</keyword>
<name>A0AAV2H7B7_LYMST</name>
<dbReference type="InterPro" id="IPR036928">
    <property type="entry name" value="AS_sf"/>
</dbReference>
<evidence type="ECO:0000256" key="1">
    <source>
        <dbReference type="SAM" id="Phobius"/>
    </source>
</evidence>
<keyword evidence="1" id="KW-0812">Transmembrane</keyword>
<proteinExistence type="predicted"/>
<evidence type="ECO:0000313" key="3">
    <source>
        <dbReference type="Proteomes" id="UP001497497"/>
    </source>
</evidence>
<gene>
    <name evidence="2" type="ORF">GSLYS_00002286001</name>
</gene>